<dbReference type="Proteomes" id="UP000053257">
    <property type="component" value="Unassembled WGS sequence"/>
</dbReference>
<protein>
    <submittedName>
        <fullName evidence="2">Uncharacterized protein</fullName>
    </submittedName>
</protein>
<accession>A0A0C3RYK3</accession>
<evidence type="ECO:0000313" key="2">
    <source>
        <dbReference type="EMBL" id="KIP07241.1"/>
    </source>
</evidence>
<proteinExistence type="predicted"/>
<evidence type="ECO:0000313" key="3">
    <source>
        <dbReference type="Proteomes" id="UP000053257"/>
    </source>
</evidence>
<keyword evidence="3" id="KW-1185">Reference proteome</keyword>
<reference evidence="2 3" key="1">
    <citation type="journal article" date="2014" name="PLoS Genet.">
        <title>Analysis of the Phlebiopsis gigantea genome, transcriptome and secretome provides insight into its pioneer colonization strategies of wood.</title>
        <authorList>
            <person name="Hori C."/>
            <person name="Ishida T."/>
            <person name="Igarashi K."/>
            <person name="Samejima M."/>
            <person name="Suzuki H."/>
            <person name="Master E."/>
            <person name="Ferreira P."/>
            <person name="Ruiz-Duenas F.J."/>
            <person name="Held B."/>
            <person name="Canessa P."/>
            <person name="Larrondo L.F."/>
            <person name="Schmoll M."/>
            <person name="Druzhinina I.S."/>
            <person name="Kubicek C.P."/>
            <person name="Gaskell J.A."/>
            <person name="Kersten P."/>
            <person name="St John F."/>
            <person name="Glasner J."/>
            <person name="Sabat G."/>
            <person name="Splinter BonDurant S."/>
            <person name="Syed K."/>
            <person name="Yadav J."/>
            <person name="Mgbeahuruike A.C."/>
            <person name="Kovalchuk A."/>
            <person name="Asiegbu F.O."/>
            <person name="Lackner G."/>
            <person name="Hoffmeister D."/>
            <person name="Rencoret J."/>
            <person name="Gutierrez A."/>
            <person name="Sun H."/>
            <person name="Lindquist E."/>
            <person name="Barry K."/>
            <person name="Riley R."/>
            <person name="Grigoriev I.V."/>
            <person name="Henrissat B."/>
            <person name="Kues U."/>
            <person name="Berka R.M."/>
            <person name="Martinez A.T."/>
            <person name="Covert S.F."/>
            <person name="Blanchette R.A."/>
            <person name="Cullen D."/>
        </authorList>
    </citation>
    <scope>NUCLEOTIDE SEQUENCE [LARGE SCALE GENOMIC DNA]</scope>
    <source>
        <strain evidence="2 3">11061_1 CR5-6</strain>
    </source>
</reference>
<organism evidence="2 3">
    <name type="scientific">Phlebiopsis gigantea (strain 11061_1 CR5-6)</name>
    <name type="common">White-rot fungus</name>
    <name type="synonym">Peniophora gigantea</name>
    <dbReference type="NCBI Taxonomy" id="745531"/>
    <lineage>
        <taxon>Eukaryota</taxon>
        <taxon>Fungi</taxon>
        <taxon>Dikarya</taxon>
        <taxon>Basidiomycota</taxon>
        <taxon>Agaricomycotina</taxon>
        <taxon>Agaricomycetes</taxon>
        <taxon>Polyporales</taxon>
        <taxon>Phanerochaetaceae</taxon>
        <taxon>Phlebiopsis</taxon>
    </lineage>
</organism>
<gene>
    <name evidence="2" type="ORF">PHLGIDRAFT_19233</name>
</gene>
<dbReference type="AlphaFoldDB" id="A0A0C3RYK3"/>
<feature type="signal peptide" evidence="1">
    <location>
        <begin position="1"/>
        <end position="20"/>
    </location>
</feature>
<keyword evidence="1" id="KW-0732">Signal</keyword>
<feature type="chain" id="PRO_5002169143" evidence="1">
    <location>
        <begin position="21"/>
        <end position="70"/>
    </location>
</feature>
<dbReference type="HOGENOM" id="CLU_2758665_0_0_1"/>
<name>A0A0C3RYK3_PHLG1</name>
<evidence type="ECO:0000256" key="1">
    <source>
        <dbReference type="SAM" id="SignalP"/>
    </source>
</evidence>
<dbReference type="EMBL" id="KN840501">
    <property type="protein sequence ID" value="KIP07241.1"/>
    <property type="molecule type" value="Genomic_DNA"/>
</dbReference>
<sequence length="70" mass="7101">MHSILRTLLLLASAAALAVGLPILEDVGIAEPVATKVAPPAARDTSVPSVWCAGGSRAHVEIAEAAHEHA</sequence>